<evidence type="ECO:0000313" key="1">
    <source>
        <dbReference type="EMBL" id="GKV17343.1"/>
    </source>
</evidence>
<dbReference type="AlphaFoldDB" id="A0AAV5K1F9"/>
<dbReference type="Proteomes" id="UP001054252">
    <property type="component" value="Unassembled WGS sequence"/>
</dbReference>
<dbReference type="EMBL" id="BPVZ01000047">
    <property type="protein sequence ID" value="GKV17343.1"/>
    <property type="molecule type" value="Genomic_DNA"/>
</dbReference>
<keyword evidence="2" id="KW-1185">Reference proteome</keyword>
<reference evidence="1 2" key="1">
    <citation type="journal article" date="2021" name="Commun. Biol.">
        <title>The genome of Shorea leprosula (Dipterocarpaceae) highlights the ecological relevance of drought in aseasonal tropical rainforests.</title>
        <authorList>
            <person name="Ng K.K.S."/>
            <person name="Kobayashi M.J."/>
            <person name="Fawcett J.A."/>
            <person name="Hatakeyama M."/>
            <person name="Paape T."/>
            <person name="Ng C.H."/>
            <person name="Ang C.C."/>
            <person name="Tnah L.H."/>
            <person name="Lee C.T."/>
            <person name="Nishiyama T."/>
            <person name="Sese J."/>
            <person name="O'Brien M.J."/>
            <person name="Copetti D."/>
            <person name="Mohd Noor M.I."/>
            <person name="Ong R.C."/>
            <person name="Putra M."/>
            <person name="Sireger I.Z."/>
            <person name="Indrioko S."/>
            <person name="Kosugi Y."/>
            <person name="Izuno A."/>
            <person name="Isagi Y."/>
            <person name="Lee S.L."/>
            <person name="Shimizu K.K."/>
        </authorList>
    </citation>
    <scope>NUCLEOTIDE SEQUENCE [LARGE SCALE GENOMIC DNA]</scope>
    <source>
        <strain evidence="1">214</strain>
    </source>
</reference>
<organism evidence="1 2">
    <name type="scientific">Rubroshorea leprosula</name>
    <dbReference type="NCBI Taxonomy" id="152421"/>
    <lineage>
        <taxon>Eukaryota</taxon>
        <taxon>Viridiplantae</taxon>
        <taxon>Streptophyta</taxon>
        <taxon>Embryophyta</taxon>
        <taxon>Tracheophyta</taxon>
        <taxon>Spermatophyta</taxon>
        <taxon>Magnoliopsida</taxon>
        <taxon>eudicotyledons</taxon>
        <taxon>Gunneridae</taxon>
        <taxon>Pentapetalae</taxon>
        <taxon>rosids</taxon>
        <taxon>malvids</taxon>
        <taxon>Malvales</taxon>
        <taxon>Dipterocarpaceae</taxon>
        <taxon>Rubroshorea</taxon>
    </lineage>
</organism>
<sequence>MRKSTRTQIVTAEVYPILSHQLAIAGTLTSSSHIVAAATFVRSIHGLQLAQVTNFYVNQWVPQVALKDRRTFWSHFGGAPSSGRDKYELLGRSMQGWSPSELVYCQSLQLAAMTSPH</sequence>
<gene>
    <name evidence="1" type="ORF">SLEP1_g27858</name>
</gene>
<name>A0AAV5K1F9_9ROSI</name>
<protein>
    <submittedName>
        <fullName evidence="1">Uncharacterized protein</fullName>
    </submittedName>
</protein>
<proteinExistence type="predicted"/>
<evidence type="ECO:0000313" key="2">
    <source>
        <dbReference type="Proteomes" id="UP001054252"/>
    </source>
</evidence>
<accession>A0AAV5K1F9</accession>
<comment type="caution">
    <text evidence="1">The sequence shown here is derived from an EMBL/GenBank/DDBJ whole genome shotgun (WGS) entry which is preliminary data.</text>
</comment>